<organism evidence="1 2">
    <name type="scientific">Streptomyces nojiriensis</name>
    <dbReference type="NCBI Taxonomy" id="66374"/>
    <lineage>
        <taxon>Bacteria</taxon>
        <taxon>Bacillati</taxon>
        <taxon>Actinomycetota</taxon>
        <taxon>Actinomycetes</taxon>
        <taxon>Kitasatosporales</taxon>
        <taxon>Streptomycetaceae</taxon>
        <taxon>Streptomyces</taxon>
    </lineage>
</organism>
<proteinExistence type="predicted"/>
<name>A0ABQ3SKB2_9ACTN</name>
<protein>
    <recommendedName>
        <fullName evidence="3">Secreted protein</fullName>
    </recommendedName>
</protein>
<keyword evidence="2" id="KW-1185">Reference proteome</keyword>
<evidence type="ECO:0000313" key="2">
    <source>
        <dbReference type="Proteomes" id="UP000613974"/>
    </source>
</evidence>
<dbReference type="Proteomes" id="UP000613974">
    <property type="component" value="Unassembled WGS sequence"/>
</dbReference>
<evidence type="ECO:0000313" key="1">
    <source>
        <dbReference type="EMBL" id="GHI68593.1"/>
    </source>
</evidence>
<dbReference type="EMBL" id="BNEC01000003">
    <property type="protein sequence ID" value="GHI68593.1"/>
    <property type="molecule type" value="Genomic_DNA"/>
</dbReference>
<sequence length="119" mass="11744">MSPAVMVAAIRVEVRAVSTWFLSVVFRSVPEGRVGLVGSAVPCGAVPCDAVPGSAGGTRQDRPAVVLTGRAGCVRRPSGPCRAVRGPAGRAVQGRAVPGLAVVPGGVCRVVPCGGVGCG</sequence>
<accession>A0ABQ3SKB2</accession>
<comment type="caution">
    <text evidence="1">The sequence shown here is derived from an EMBL/GenBank/DDBJ whole genome shotgun (WGS) entry which is preliminary data.</text>
</comment>
<gene>
    <name evidence="1" type="ORF">Snoj_25110</name>
</gene>
<evidence type="ECO:0008006" key="3">
    <source>
        <dbReference type="Google" id="ProtNLM"/>
    </source>
</evidence>
<reference evidence="2" key="1">
    <citation type="submission" date="2023-07" db="EMBL/GenBank/DDBJ databases">
        <title>Whole genome shotgun sequence of Streptomyces nojiriensis NBRC 13794.</title>
        <authorList>
            <person name="Komaki H."/>
            <person name="Tamura T."/>
        </authorList>
    </citation>
    <scope>NUCLEOTIDE SEQUENCE [LARGE SCALE GENOMIC DNA]</scope>
    <source>
        <strain evidence="2">NBRC 13794</strain>
    </source>
</reference>